<keyword evidence="1" id="KW-0175">Coiled coil</keyword>
<evidence type="ECO:0008006" key="4">
    <source>
        <dbReference type="Google" id="ProtNLM"/>
    </source>
</evidence>
<reference evidence="2 3" key="1">
    <citation type="submission" date="2022-01" db="EMBL/GenBank/DDBJ databases">
        <title>Desulfofustis limnae sp. nov., a novel mesophilic sulfate-reducing bacterium isolated from marsh soil.</title>
        <authorList>
            <person name="Watanabe M."/>
            <person name="Takahashi A."/>
            <person name="Kojima H."/>
            <person name="Fukui M."/>
        </authorList>
    </citation>
    <scope>NUCLEOTIDE SEQUENCE [LARGE SCALE GENOMIC DNA]</scope>
    <source>
        <strain evidence="2 3">PPLL</strain>
    </source>
</reference>
<organism evidence="2 3">
    <name type="scientific">Desulfofustis limnaeus</name>
    <dbReference type="NCBI Taxonomy" id="2740163"/>
    <lineage>
        <taxon>Bacteria</taxon>
        <taxon>Pseudomonadati</taxon>
        <taxon>Thermodesulfobacteriota</taxon>
        <taxon>Desulfobulbia</taxon>
        <taxon>Desulfobulbales</taxon>
        <taxon>Desulfocapsaceae</taxon>
        <taxon>Desulfofustis</taxon>
    </lineage>
</organism>
<protein>
    <recommendedName>
        <fullName evidence="4">MarR family transcriptional regulator</fullName>
    </recommendedName>
</protein>
<feature type="coiled-coil region" evidence="1">
    <location>
        <begin position="76"/>
        <end position="117"/>
    </location>
</feature>
<evidence type="ECO:0000313" key="3">
    <source>
        <dbReference type="Proteomes" id="UP000830055"/>
    </source>
</evidence>
<accession>A0ABN6M2Z5</accession>
<name>A0ABN6M2Z5_9BACT</name>
<evidence type="ECO:0000256" key="1">
    <source>
        <dbReference type="SAM" id="Coils"/>
    </source>
</evidence>
<gene>
    <name evidence="2" type="ORF">DPPLL_08500</name>
</gene>
<evidence type="ECO:0000313" key="2">
    <source>
        <dbReference type="EMBL" id="BDD86485.1"/>
    </source>
</evidence>
<keyword evidence="3" id="KW-1185">Reference proteome</keyword>
<sequence>MDQYREAHLYVAAIRLLSHRQPGAPSISDIGALLDVSQESALAVCRRLAKQDIVKLIDDPFTIRVTIEDHLAIEDLPREEKQNDALSQELEKFMAKKQEMSKKVESIQAEMAKKRQDLFSDMEQKLKKQLADMKKG</sequence>
<proteinExistence type="predicted"/>
<dbReference type="RefSeq" id="WP_284153572.1">
    <property type="nucleotide sequence ID" value="NZ_AP025516.1"/>
</dbReference>
<dbReference type="Proteomes" id="UP000830055">
    <property type="component" value="Chromosome"/>
</dbReference>
<dbReference type="EMBL" id="AP025516">
    <property type="protein sequence ID" value="BDD86485.1"/>
    <property type="molecule type" value="Genomic_DNA"/>
</dbReference>